<feature type="transmembrane region" description="Helical" evidence="2">
    <location>
        <begin position="437"/>
        <end position="458"/>
    </location>
</feature>
<dbReference type="PANTHER" id="PTHR37544:SF1">
    <property type="entry name" value="PHOSPHORIBOSYLAMINOIMIDAZOLE-SUCCINOCARBOXAMIDE SYNTHASE"/>
    <property type="match status" value="1"/>
</dbReference>
<dbReference type="KEGG" id="psco:LY89DRAFT_716177"/>
<feature type="compositionally biased region" description="Polar residues" evidence="1">
    <location>
        <begin position="791"/>
        <end position="802"/>
    </location>
</feature>
<feature type="transmembrane region" description="Helical" evidence="2">
    <location>
        <begin position="608"/>
        <end position="632"/>
    </location>
</feature>
<feature type="transmembrane region" description="Helical" evidence="2">
    <location>
        <begin position="511"/>
        <end position="529"/>
    </location>
</feature>
<dbReference type="OrthoDB" id="3057599at2759"/>
<proteinExistence type="predicted"/>
<feature type="transmembrane region" description="Helical" evidence="2">
    <location>
        <begin position="266"/>
        <end position="288"/>
    </location>
</feature>
<keyword evidence="2" id="KW-1133">Transmembrane helix</keyword>
<feature type="region of interest" description="Disordered" evidence="1">
    <location>
        <begin position="790"/>
        <end position="871"/>
    </location>
</feature>
<evidence type="ECO:0000256" key="2">
    <source>
        <dbReference type="SAM" id="Phobius"/>
    </source>
</evidence>
<feature type="region of interest" description="Disordered" evidence="1">
    <location>
        <begin position="1"/>
        <end position="59"/>
    </location>
</feature>
<gene>
    <name evidence="3" type="ORF">LY89DRAFT_716177</name>
</gene>
<sequence>MADSDSHLGPGPATGSDLGRPSLSRGPSHGASSDGGRSGDPLLSRNVAGDDPTPALGESVAFSPQRDQVIVGENPAQARNQVLDSLIPMVVTEKVAKKHKKLNDLTWWPTILQWRSVVLLVLLYTATIIAIVVLMWKSIQDPNHNFRLSSENVHMISRYFPSIVGTITVLLFRQTVREALRMVPFVSMADQKGEENEGSRPWKGVGGAWFPWQSVTTTPWNILSIFSLVCQFVTSFIVSLKVALFASTEHIDPTTNLAYWTLTVRLYPAIILISGYVLMILYTLYIFFHFYGKSTGLKWDPVSIADYASLFAHCNALQYFAPLELRHSLRPRHVMVPHRRFRLGYWVRNSNENDLVYGIGVKLYPQPPAQPHTDTHKSLQERENLGRPWHYVLTFRKVKAKKPLSVDKCRKPAACNHGTWPHCEHYPYNYNPGCDRLVIALGAFLAIGSLVLSIYALAIRLPYNGFSLANDLKLPTGFHYGFGSSNHTLPPIDPSDPNSTVLVWALMFRSVPTYVAGIFTSTIITWIDLNMRFMQPFRNMFGEREGSPKTAWEHVRDFFGWRRRKASPNPDDDKRIPAKAEESILLAYLTISPLQVPLTAWNKGHFKVCIYSTLSTLSPLFPIFVGGLLIITPSPDYKRVEFSFSLSAYIGIMVSLALYALLLPAAMPGAYRLLPRQLYSLADLMALCHESKFMASPHLDITDSERTPSKQHMEARLLLTDDRFLFGKYRGRDGHGHIGFDVAQEREPDFGHLKDIGDSVTHIPPEGFVYRARTAIMEEGGLLNKTRKTITKNWGPNKNSPLLQRYHNVGSGPEQHEMRGGLVQPPAGGEAERRSAENQPPARGEASGSQLPQSGGDGGRTRATRVVPLTP</sequence>
<keyword evidence="2" id="KW-0472">Membrane</keyword>
<reference evidence="3 4" key="1">
    <citation type="submission" date="2015-10" db="EMBL/GenBank/DDBJ databases">
        <title>Full genome of DAOMC 229536 Phialocephala scopiformis, a fungal endophyte of spruce producing the potent anti-insectan compound rugulosin.</title>
        <authorList>
            <consortium name="DOE Joint Genome Institute"/>
            <person name="Walker A.K."/>
            <person name="Frasz S.L."/>
            <person name="Seifert K.A."/>
            <person name="Miller J.D."/>
            <person name="Mondo S.J."/>
            <person name="Labutti K."/>
            <person name="Lipzen A."/>
            <person name="Dockter R."/>
            <person name="Kennedy M."/>
            <person name="Grigoriev I.V."/>
            <person name="Spatafora J.W."/>
        </authorList>
    </citation>
    <scope>NUCLEOTIDE SEQUENCE [LARGE SCALE GENOMIC DNA]</scope>
    <source>
        <strain evidence="3 4">CBS 120377</strain>
    </source>
</reference>
<dbReference type="GeneID" id="28827980"/>
<dbReference type="PANTHER" id="PTHR37544">
    <property type="entry name" value="SPRAY-RELATED"/>
    <property type="match status" value="1"/>
</dbReference>
<evidence type="ECO:0000256" key="1">
    <source>
        <dbReference type="SAM" id="MobiDB-lite"/>
    </source>
</evidence>
<dbReference type="AlphaFoldDB" id="A0A194XHE7"/>
<accession>A0A194XHE7</accession>
<dbReference type="Pfam" id="PF11915">
    <property type="entry name" value="DUF3433"/>
    <property type="match status" value="1"/>
</dbReference>
<dbReference type="RefSeq" id="XP_018073990.1">
    <property type="nucleotide sequence ID" value="XM_018218254.1"/>
</dbReference>
<keyword evidence="2" id="KW-0812">Transmembrane</keyword>
<organism evidence="3 4">
    <name type="scientific">Mollisia scopiformis</name>
    <name type="common">Conifer needle endophyte fungus</name>
    <name type="synonym">Phialocephala scopiformis</name>
    <dbReference type="NCBI Taxonomy" id="149040"/>
    <lineage>
        <taxon>Eukaryota</taxon>
        <taxon>Fungi</taxon>
        <taxon>Dikarya</taxon>
        <taxon>Ascomycota</taxon>
        <taxon>Pezizomycotina</taxon>
        <taxon>Leotiomycetes</taxon>
        <taxon>Helotiales</taxon>
        <taxon>Mollisiaceae</taxon>
        <taxon>Mollisia</taxon>
    </lineage>
</organism>
<protein>
    <submittedName>
        <fullName evidence="3">Uncharacterized protein</fullName>
    </submittedName>
</protein>
<evidence type="ECO:0000313" key="3">
    <source>
        <dbReference type="EMBL" id="KUJ19635.1"/>
    </source>
</evidence>
<feature type="transmembrane region" description="Helical" evidence="2">
    <location>
        <begin position="117"/>
        <end position="136"/>
    </location>
</feature>
<dbReference type="InParanoid" id="A0A194XHE7"/>
<dbReference type="Proteomes" id="UP000070700">
    <property type="component" value="Unassembled WGS sequence"/>
</dbReference>
<evidence type="ECO:0000313" key="4">
    <source>
        <dbReference type="Proteomes" id="UP000070700"/>
    </source>
</evidence>
<feature type="transmembrane region" description="Helical" evidence="2">
    <location>
        <begin position="644"/>
        <end position="666"/>
    </location>
</feature>
<feature type="transmembrane region" description="Helical" evidence="2">
    <location>
        <begin position="222"/>
        <end position="246"/>
    </location>
</feature>
<keyword evidence="4" id="KW-1185">Reference proteome</keyword>
<name>A0A194XHE7_MOLSC</name>
<dbReference type="EMBL" id="KQ947410">
    <property type="protein sequence ID" value="KUJ19635.1"/>
    <property type="molecule type" value="Genomic_DNA"/>
</dbReference>
<dbReference type="InterPro" id="IPR021840">
    <property type="entry name" value="DUF3433"/>
</dbReference>
<feature type="transmembrane region" description="Helical" evidence="2">
    <location>
        <begin position="156"/>
        <end position="172"/>
    </location>
</feature>